<dbReference type="InterPro" id="IPR000485">
    <property type="entry name" value="AsnC-type_HTH_dom"/>
</dbReference>
<dbReference type="GO" id="GO:0043565">
    <property type="term" value="F:sequence-specific DNA binding"/>
    <property type="evidence" value="ECO:0007669"/>
    <property type="project" value="InterPro"/>
</dbReference>
<dbReference type="Pfam" id="PF00596">
    <property type="entry name" value="Aldolase_II"/>
    <property type="match status" value="1"/>
</dbReference>
<dbReference type="InterPro" id="IPR036409">
    <property type="entry name" value="Aldolase_II/adducin_N_sf"/>
</dbReference>
<dbReference type="SUPFAM" id="SSF54909">
    <property type="entry name" value="Dimeric alpha+beta barrel"/>
    <property type="match status" value="1"/>
</dbReference>
<dbReference type="GO" id="GO:0006355">
    <property type="term" value="P:regulation of DNA-templated transcription"/>
    <property type="evidence" value="ECO:0007669"/>
    <property type="project" value="UniProtKB-ARBA"/>
</dbReference>
<dbReference type="SUPFAM" id="SSF53639">
    <property type="entry name" value="AraD/HMP-PK domain-like"/>
    <property type="match status" value="1"/>
</dbReference>
<dbReference type="InterPro" id="IPR019888">
    <property type="entry name" value="Tscrpt_reg_AsnC-like"/>
</dbReference>
<dbReference type="CDD" id="cd00090">
    <property type="entry name" value="HTH_ARSR"/>
    <property type="match status" value="1"/>
</dbReference>
<dbReference type="GO" id="GO:0005829">
    <property type="term" value="C:cytosol"/>
    <property type="evidence" value="ECO:0007669"/>
    <property type="project" value="TreeGrafter"/>
</dbReference>
<dbReference type="Gene3D" id="3.30.70.920">
    <property type="match status" value="1"/>
</dbReference>
<keyword evidence="1" id="KW-0805">Transcription regulation</keyword>
<dbReference type="SMART" id="SM00344">
    <property type="entry name" value="HTH_ASNC"/>
    <property type="match status" value="1"/>
</dbReference>
<proteinExistence type="predicted"/>
<comment type="caution">
    <text evidence="6">The sequence shown here is derived from an EMBL/GenBank/DDBJ whole genome shotgun (WGS) entry which is preliminary data.</text>
</comment>
<reference evidence="6 7" key="1">
    <citation type="submission" date="2013-02" db="EMBL/GenBank/DDBJ databases">
        <authorList>
            <person name="Fiebig A."/>
            <person name="Goeker M."/>
            <person name="Klenk H.-P.P."/>
        </authorList>
    </citation>
    <scope>NUCLEOTIDE SEQUENCE [LARGE SCALE GENOMIC DNA]</scope>
    <source>
        <strain evidence="6 7">DSM 19309</strain>
    </source>
</reference>
<evidence type="ECO:0000256" key="4">
    <source>
        <dbReference type="SAM" id="MobiDB-lite"/>
    </source>
</evidence>
<gene>
    <name evidence="6" type="ORF">Rumeso_02020</name>
</gene>
<dbReference type="InterPro" id="IPR011991">
    <property type="entry name" value="ArsR-like_HTH"/>
</dbReference>
<dbReference type="EMBL" id="AOSK01000045">
    <property type="protein sequence ID" value="EYD76408.1"/>
    <property type="molecule type" value="Genomic_DNA"/>
</dbReference>
<evidence type="ECO:0000313" key="6">
    <source>
        <dbReference type="EMBL" id="EYD76408.1"/>
    </source>
</evidence>
<dbReference type="STRING" id="442562.Rumeso_02020"/>
<dbReference type="Gene3D" id="3.40.225.10">
    <property type="entry name" value="Class II aldolase/adducin N-terminal domain"/>
    <property type="match status" value="1"/>
</dbReference>
<evidence type="ECO:0000313" key="7">
    <source>
        <dbReference type="Proteomes" id="UP000019666"/>
    </source>
</evidence>
<dbReference type="InterPro" id="IPR036388">
    <property type="entry name" value="WH-like_DNA-bd_sf"/>
</dbReference>
<feature type="domain" description="HTH asnC-type" evidence="5">
    <location>
        <begin position="219"/>
        <end position="280"/>
    </location>
</feature>
<keyword evidence="3" id="KW-0804">Transcription</keyword>
<name>A0A017HQF3_9RHOB</name>
<organism evidence="6 7">
    <name type="scientific">Rubellimicrobium mesophilum DSM 19309</name>
    <dbReference type="NCBI Taxonomy" id="442562"/>
    <lineage>
        <taxon>Bacteria</taxon>
        <taxon>Pseudomonadati</taxon>
        <taxon>Pseudomonadota</taxon>
        <taxon>Alphaproteobacteria</taxon>
        <taxon>Rhodobacterales</taxon>
        <taxon>Roseobacteraceae</taxon>
        <taxon>Rubellimicrobium</taxon>
    </lineage>
</organism>
<evidence type="ECO:0000256" key="1">
    <source>
        <dbReference type="ARBA" id="ARBA00023015"/>
    </source>
</evidence>
<dbReference type="PANTHER" id="PTHR30154:SF17">
    <property type="entry name" value="DNA-BINDING TRANSCRIPTIONAL ACTIVATOR DECR"/>
    <property type="match status" value="1"/>
</dbReference>
<feature type="compositionally biased region" description="Low complexity" evidence="4">
    <location>
        <begin position="200"/>
        <end position="209"/>
    </location>
</feature>
<dbReference type="PATRIC" id="fig|442562.3.peg.1995"/>
<dbReference type="PRINTS" id="PR00033">
    <property type="entry name" value="HTHASNC"/>
</dbReference>
<dbReference type="PROSITE" id="PS50956">
    <property type="entry name" value="HTH_ASNC_2"/>
    <property type="match status" value="1"/>
</dbReference>
<dbReference type="InterPro" id="IPR019887">
    <property type="entry name" value="Tscrpt_reg_AsnC/Lrp_C"/>
</dbReference>
<dbReference type="Pfam" id="PF13412">
    <property type="entry name" value="HTH_24"/>
    <property type="match status" value="1"/>
</dbReference>
<dbReference type="InterPro" id="IPR001303">
    <property type="entry name" value="Aldolase_II/adducin_N"/>
</dbReference>
<evidence type="ECO:0000256" key="2">
    <source>
        <dbReference type="ARBA" id="ARBA00023125"/>
    </source>
</evidence>
<dbReference type="PANTHER" id="PTHR30154">
    <property type="entry name" value="LEUCINE-RESPONSIVE REGULATORY PROTEIN"/>
    <property type="match status" value="1"/>
</dbReference>
<evidence type="ECO:0000259" key="5">
    <source>
        <dbReference type="PROSITE" id="PS50956"/>
    </source>
</evidence>
<dbReference type="Proteomes" id="UP000019666">
    <property type="component" value="Unassembled WGS sequence"/>
</dbReference>
<dbReference type="SUPFAM" id="SSF46785">
    <property type="entry name" value="Winged helix' DNA-binding domain"/>
    <property type="match status" value="1"/>
</dbReference>
<dbReference type="InterPro" id="IPR011008">
    <property type="entry name" value="Dimeric_a/b-barrel"/>
</dbReference>
<protein>
    <submittedName>
        <fullName evidence="6">Transcriptional regulator, AsnC family</fullName>
    </submittedName>
</protein>
<sequence length="372" mass="40370">MQVVRPELPIPTPMASRPSCSHRAFYETRPRTGAVVHLHSTHATALTCPAETDPEDCIPPLTPQAAMRVGQVRLLTCVRPGRKAMGEMIRALGSSLAPSLDDLKIIGKALARVGSPPGVGWPAPDAPAGWGAPWGNQGRAPCREPTGVRRLPRGENLSLANHDLRTRIYWKASRRSDAMIPQPSFSAARLRRPSDAPAEAAPSRGAPRPVRSPSPPVRMDRIDRMIVAELQRDATLPLVRLADRVGLSQTPCWKRVRKLEEAGVITRRVALVDPDKAGLGLTAFVAVTAADHSPASQEAFAAAVAGLPEVIEVWRMAGEADYLLKVVTRDIAAFDLFYRRLTGRLDLKTVTSQFAMERVAYSTALPIPPDES</sequence>
<dbReference type="InterPro" id="IPR036390">
    <property type="entry name" value="WH_DNA-bd_sf"/>
</dbReference>
<evidence type="ECO:0000256" key="3">
    <source>
        <dbReference type="ARBA" id="ARBA00023163"/>
    </source>
</evidence>
<dbReference type="AlphaFoldDB" id="A0A017HQF3"/>
<feature type="region of interest" description="Disordered" evidence="4">
    <location>
        <begin position="181"/>
        <end position="218"/>
    </location>
</feature>
<dbReference type="Gene3D" id="1.10.10.10">
    <property type="entry name" value="Winged helix-like DNA-binding domain superfamily/Winged helix DNA-binding domain"/>
    <property type="match status" value="1"/>
</dbReference>
<accession>A0A017HQF3</accession>
<keyword evidence="7" id="KW-1185">Reference proteome</keyword>
<dbReference type="Pfam" id="PF01037">
    <property type="entry name" value="AsnC_trans_reg"/>
    <property type="match status" value="1"/>
</dbReference>
<keyword evidence="2" id="KW-0238">DNA-binding</keyword>
<dbReference type="GO" id="GO:0043200">
    <property type="term" value="P:response to amino acid"/>
    <property type="evidence" value="ECO:0007669"/>
    <property type="project" value="TreeGrafter"/>
</dbReference>
<dbReference type="HOGENOM" id="CLU_743708_0_0_5"/>